<protein>
    <submittedName>
        <fullName evidence="2">Uncharacterized protein</fullName>
    </submittedName>
</protein>
<dbReference type="AlphaFoldDB" id="A0AAV4NNX3"/>
<dbReference type="EMBL" id="BPLQ01001897">
    <property type="protein sequence ID" value="GIX86522.1"/>
    <property type="molecule type" value="Genomic_DNA"/>
</dbReference>
<evidence type="ECO:0000313" key="2">
    <source>
        <dbReference type="EMBL" id="GIX86522.1"/>
    </source>
</evidence>
<sequence length="195" mass="22254">MERSLQICRRQVFANLALCFLFPIVYCESIKAEPDTLFTSSRHFLTLIVLIHMERWLQICRWQEFANLALWNNKLEENNIRECLTVQSWFKKQNMVIKFLALSDLHNLQTINKWGTGNPRGHRGGTSIFSTPPTCVTGDDCSPFVSSVPDAPKKEILNGDTTTGAIYSHSEKQQLALSALEKKVKKKRKPVSSRA</sequence>
<evidence type="ECO:0000256" key="1">
    <source>
        <dbReference type="SAM" id="SignalP"/>
    </source>
</evidence>
<proteinExistence type="predicted"/>
<evidence type="ECO:0000313" key="3">
    <source>
        <dbReference type="Proteomes" id="UP001054837"/>
    </source>
</evidence>
<feature type="signal peptide" evidence="1">
    <location>
        <begin position="1"/>
        <end position="27"/>
    </location>
</feature>
<feature type="chain" id="PRO_5043999896" evidence="1">
    <location>
        <begin position="28"/>
        <end position="195"/>
    </location>
</feature>
<reference evidence="2 3" key="1">
    <citation type="submission" date="2021-06" db="EMBL/GenBank/DDBJ databases">
        <title>Caerostris darwini draft genome.</title>
        <authorList>
            <person name="Kono N."/>
            <person name="Arakawa K."/>
        </authorList>
    </citation>
    <scope>NUCLEOTIDE SEQUENCE [LARGE SCALE GENOMIC DNA]</scope>
</reference>
<name>A0AAV4NNX3_9ARAC</name>
<comment type="caution">
    <text evidence="2">The sequence shown here is derived from an EMBL/GenBank/DDBJ whole genome shotgun (WGS) entry which is preliminary data.</text>
</comment>
<keyword evidence="3" id="KW-1185">Reference proteome</keyword>
<dbReference type="Proteomes" id="UP001054837">
    <property type="component" value="Unassembled WGS sequence"/>
</dbReference>
<accession>A0AAV4NNX3</accession>
<keyword evidence="1" id="KW-0732">Signal</keyword>
<organism evidence="2 3">
    <name type="scientific">Caerostris darwini</name>
    <dbReference type="NCBI Taxonomy" id="1538125"/>
    <lineage>
        <taxon>Eukaryota</taxon>
        <taxon>Metazoa</taxon>
        <taxon>Ecdysozoa</taxon>
        <taxon>Arthropoda</taxon>
        <taxon>Chelicerata</taxon>
        <taxon>Arachnida</taxon>
        <taxon>Araneae</taxon>
        <taxon>Araneomorphae</taxon>
        <taxon>Entelegynae</taxon>
        <taxon>Araneoidea</taxon>
        <taxon>Araneidae</taxon>
        <taxon>Caerostris</taxon>
    </lineage>
</organism>
<gene>
    <name evidence="2" type="ORF">CDAR_180361</name>
</gene>